<dbReference type="OrthoDB" id="193898at2"/>
<keyword evidence="1" id="KW-0812">Transmembrane</keyword>
<keyword evidence="1" id="KW-1133">Transmembrane helix</keyword>
<keyword evidence="1" id="KW-0472">Membrane</keyword>
<dbReference type="PANTHER" id="PTHR39430">
    <property type="entry name" value="MEMBRANE-ASSOCIATED PROTEASE-RELATED"/>
    <property type="match status" value="1"/>
</dbReference>
<dbReference type="InterPro" id="IPR003675">
    <property type="entry name" value="Rce1/LyrA-like_dom"/>
</dbReference>
<evidence type="ECO:0000259" key="2">
    <source>
        <dbReference type="Pfam" id="PF02517"/>
    </source>
</evidence>
<feature type="transmembrane region" description="Helical" evidence="1">
    <location>
        <begin position="29"/>
        <end position="50"/>
    </location>
</feature>
<feature type="transmembrane region" description="Helical" evidence="1">
    <location>
        <begin position="70"/>
        <end position="88"/>
    </location>
</feature>
<feature type="domain" description="CAAX prenyl protease 2/Lysostaphin resistance protein A-like" evidence="2">
    <location>
        <begin position="150"/>
        <end position="239"/>
    </location>
</feature>
<organism evidence="3 4">
    <name type="scientific">Paraburkholderia phenazinium</name>
    <dbReference type="NCBI Taxonomy" id="60549"/>
    <lineage>
        <taxon>Bacteria</taxon>
        <taxon>Pseudomonadati</taxon>
        <taxon>Pseudomonadota</taxon>
        <taxon>Betaproteobacteria</taxon>
        <taxon>Burkholderiales</taxon>
        <taxon>Burkholderiaceae</taxon>
        <taxon>Paraburkholderia</taxon>
    </lineage>
</organism>
<name>A0A1N6ITE3_9BURK</name>
<feature type="transmembrane region" description="Helical" evidence="1">
    <location>
        <begin position="203"/>
        <end position="222"/>
    </location>
</feature>
<feature type="transmembrane region" description="Helical" evidence="1">
    <location>
        <begin position="149"/>
        <end position="167"/>
    </location>
</feature>
<accession>A0A1N6ITE3</accession>
<dbReference type="EMBL" id="FSRU01000001">
    <property type="protein sequence ID" value="SIO35289.1"/>
    <property type="molecule type" value="Genomic_DNA"/>
</dbReference>
<evidence type="ECO:0000313" key="3">
    <source>
        <dbReference type="EMBL" id="SIO35289.1"/>
    </source>
</evidence>
<feature type="transmembrane region" description="Helical" evidence="1">
    <location>
        <begin position="280"/>
        <end position="297"/>
    </location>
</feature>
<evidence type="ECO:0000256" key="1">
    <source>
        <dbReference type="SAM" id="Phobius"/>
    </source>
</evidence>
<keyword evidence="4" id="KW-1185">Reference proteome</keyword>
<dbReference type="PANTHER" id="PTHR39430:SF1">
    <property type="entry name" value="PROTEASE"/>
    <property type="match status" value="1"/>
</dbReference>
<evidence type="ECO:0000313" key="4">
    <source>
        <dbReference type="Proteomes" id="UP000185151"/>
    </source>
</evidence>
<dbReference type="AlphaFoldDB" id="A0A1N6ITE3"/>
<reference evidence="3 4" key="1">
    <citation type="submission" date="2016-11" db="EMBL/GenBank/DDBJ databases">
        <authorList>
            <person name="Jaros S."/>
            <person name="Januszkiewicz K."/>
            <person name="Wedrychowicz H."/>
        </authorList>
    </citation>
    <scope>NUCLEOTIDE SEQUENCE [LARGE SCALE GENOMIC DNA]</scope>
    <source>
        <strain evidence="3 4">GAS95</strain>
    </source>
</reference>
<dbReference type="RefSeq" id="WP_074295918.1">
    <property type="nucleotide sequence ID" value="NZ_FSRU01000001.1"/>
</dbReference>
<dbReference type="GO" id="GO:0004175">
    <property type="term" value="F:endopeptidase activity"/>
    <property type="evidence" value="ECO:0007669"/>
    <property type="project" value="UniProtKB-ARBA"/>
</dbReference>
<sequence>MENLASAGPRASARFRFAGIWMGRDGLRAGWAILLYFVILAAVAFLIGHLAYVLHHPFRLHGELTPGNSMLIEATLSCAALVATVAMSRIERKSLRDYGWRAGQRAAHFGQGVLCGVAAVSTMMGLLALTHGVQIEFSGAANPSLLESGLLWAGIFTLVALAEELTFRGYVFFRLARSTRPLAAAIVMSLAFGAAHLTNQGESLIGIAQVVGFGMLACLAIWRTGTLCWVIGLHAAWDWSQSFLFGTADSGLAVNGHWLTSHAIGPVWLSGGSVGPEASVLVFPVLGLLALLVVKTLRRVEEPRLNTFNSSSPSDISFRN</sequence>
<proteinExistence type="predicted"/>
<dbReference type="GO" id="GO:0080120">
    <property type="term" value="P:CAAX-box protein maturation"/>
    <property type="evidence" value="ECO:0007669"/>
    <property type="project" value="UniProtKB-ARBA"/>
</dbReference>
<protein>
    <recommendedName>
        <fullName evidence="2">CAAX prenyl protease 2/Lysostaphin resistance protein A-like domain-containing protein</fullName>
    </recommendedName>
</protein>
<feature type="transmembrane region" description="Helical" evidence="1">
    <location>
        <begin position="109"/>
        <end position="129"/>
    </location>
</feature>
<gene>
    <name evidence="3" type="ORF">SAMN05444165_2473</name>
</gene>
<dbReference type="Pfam" id="PF02517">
    <property type="entry name" value="Rce1-like"/>
    <property type="match status" value="1"/>
</dbReference>
<dbReference type="Proteomes" id="UP000185151">
    <property type="component" value="Unassembled WGS sequence"/>
</dbReference>